<organism evidence="6 7">
    <name type="scientific">Sphingobium phenoxybenzoativorans</name>
    <dbReference type="NCBI Taxonomy" id="1592790"/>
    <lineage>
        <taxon>Bacteria</taxon>
        <taxon>Pseudomonadati</taxon>
        <taxon>Pseudomonadota</taxon>
        <taxon>Alphaproteobacteria</taxon>
        <taxon>Sphingomonadales</taxon>
        <taxon>Sphingomonadaceae</taxon>
        <taxon>Sphingobium</taxon>
    </lineage>
</organism>
<keyword evidence="2" id="KW-0238">DNA-binding</keyword>
<evidence type="ECO:0000256" key="2">
    <source>
        <dbReference type="ARBA" id="ARBA00023125"/>
    </source>
</evidence>
<dbReference type="GO" id="GO:0045892">
    <property type="term" value="P:negative regulation of DNA-templated transcription"/>
    <property type="evidence" value="ECO:0007669"/>
    <property type="project" value="TreeGrafter"/>
</dbReference>
<evidence type="ECO:0000259" key="5">
    <source>
        <dbReference type="PROSITE" id="PS51078"/>
    </source>
</evidence>
<dbReference type="PROSITE" id="PS51078">
    <property type="entry name" value="ICLR_ED"/>
    <property type="match status" value="1"/>
</dbReference>
<evidence type="ECO:0000259" key="4">
    <source>
        <dbReference type="PROSITE" id="PS51077"/>
    </source>
</evidence>
<dbReference type="InterPro" id="IPR029016">
    <property type="entry name" value="GAF-like_dom_sf"/>
</dbReference>
<dbReference type="PANTHER" id="PTHR30136">
    <property type="entry name" value="HELIX-TURN-HELIX TRANSCRIPTIONAL REGULATOR, ICLR FAMILY"/>
    <property type="match status" value="1"/>
</dbReference>
<name>A0A975Q223_9SPHN</name>
<feature type="domain" description="IclR-ED" evidence="5">
    <location>
        <begin position="73"/>
        <end position="257"/>
    </location>
</feature>
<feature type="domain" description="HTH iclR-type" evidence="4">
    <location>
        <begin position="12"/>
        <end position="72"/>
    </location>
</feature>
<dbReference type="Pfam" id="PF01614">
    <property type="entry name" value="IclR_C"/>
    <property type="match status" value="1"/>
</dbReference>
<evidence type="ECO:0000313" key="7">
    <source>
        <dbReference type="Proteomes" id="UP000681425"/>
    </source>
</evidence>
<dbReference type="Pfam" id="PF09339">
    <property type="entry name" value="HTH_IclR"/>
    <property type="match status" value="1"/>
</dbReference>
<dbReference type="GO" id="GO:0003700">
    <property type="term" value="F:DNA-binding transcription factor activity"/>
    <property type="evidence" value="ECO:0007669"/>
    <property type="project" value="TreeGrafter"/>
</dbReference>
<accession>A0A975Q223</accession>
<dbReference type="Proteomes" id="UP000681425">
    <property type="component" value="Chromosome"/>
</dbReference>
<evidence type="ECO:0000256" key="3">
    <source>
        <dbReference type="ARBA" id="ARBA00023163"/>
    </source>
</evidence>
<dbReference type="OrthoDB" id="9807558at2"/>
<dbReference type="InterPro" id="IPR014757">
    <property type="entry name" value="Tscrpt_reg_IclR_C"/>
</dbReference>
<dbReference type="Gene3D" id="3.30.450.40">
    <property type="match status" value="1"/>
</dbReference>
<dbReference type="RefSeq" id="WP_070155616.1">
    <property type="nucleotide sequence ID" value="NZ_CP073910.1"/>
</dbReference>
<dbReference type="SMART" id="SM00346">
    <property type="entry name" value="HTH_ICLR"/>
    <property type="match status" value="1"/>
</dbReference>
<dbReference type="SUPFAM" id="SSF55781">
    <property type="entry name" value="GAF domain-like"/>
    <property type="match status" value="1"/>
</dbReference>
<dbReference type="KEGG" id="spph:KFK14_00505"/>
<sequence length="269" mass="29583">MTNKADKDPEYLSTLERGLRVLRAFDEHNPEMRLSEVAAKADLSPAVARRCLNTLVSLGYVGQYGRNFLLKPEVLAFGSAFMSSMNIEQVVSPSLQKLRDDMGDSASMAVIAGNDILYLAHVSTRRQIRLGASVGTRFPLHATSMGKAILAFRPDADIEDFLARADLKAFTPNTITRPEALRERLMQVRSQGYDSTCEELDMGIVSLAVPIFDASHVSIAAINCSTTTGRTNQQEMIATRLNGLRAAANEIQQALRRWPALLHAVGDYL</sequence>
<reference evidence="6" key="1">
    <citation type="submission" date="2021-04" db="EMBL/GenBank/DDBJ databases">
        <title>Isolation of p-tert-butylphenol degrading bacteria Sphingobium phenoxybenzoativorans Tas13 from active sludge.</title>
        <authorList>
            <person name="Li Y."/>
        </authorList>
    </citation>
    <scope>NUCLEOTIDE SEQUENCE</scope>
    <source>
        <strain evidence="6">Tas13</strain>
    </source>
</reference>
<dbReference type="InterPro" id="IPR005471">
    <property type="entry name" value="Tscrpt_reg_IclR_N"/>
</dbReference>
<dbReference type="Gene3D" id="1.10.10.10">
    <property type="entry name" value="Winged helix-like DNA-binding domain superfamily/Winged helix DNA-binding domain"/>
    <property type="match status" value="1"/>
</dbReference>
<keyword evidence="7" id="KW-1185">Reference proteome</keyword>
<proteinExistence type="predicted"/>
<gene>
    <name evidence="6" type="ORF">KFK14_00505</name>
</gene>
<evidence type="ECO:0000313" key="6">
    <source>
        <dbReference type="EMBL" id="QUT06027.1"/>
    </source>
</evidence>
<evidence type="ECO:0000256" key="1">
    <source>
        <dbReference type="ARBA" id="ARBA00023015"/>
    </source>
</evidence>
<keyword evidence="3" id="KW-0804">Transcription</keyword>
<dbReference type="InterPro" id="IPR050707">
    <property type="entry name" value="HTH_MetabolicPath_Reg"/>
</dbReference>
<dbReference type="PROSITE" id="PS51077">
    <property type="entry name" value="HTH_ICLR"/>
    <property type="match status" value="1"/>
</dbReference>
<keyword evidence="1" id="KW-0805">Transcription regulation</keyword>
<dbReference type="AlphaFoldDB" id="A0A975Q223"/>
<dbReference type="InterPro" id="IPR036390">
    <property type="entry name" value="WH_DNA-bd_sf"/>
</dbReference>
<dbReference type="PANTHER" id="PTHR30136:SF34">
    <property type="entry name" value="TRANSCRIPTIONAL REGULATOR"/>
    <property type="match status" value="1"/>
</dbReference>
<dbReference type="SUPFAM" id="SSF46785">
    <property type="entry name" value="Winged helix' DNA-binding domain"/>
    <property type="match status" value="1"/>
</dbReference>
<dbReference type="GO" id="GO:0003677">
    <property type="term" value="F:DNA binding"/>
    <property type="evidence" value="ECO:0007669"/>
    <property type="project" value="UniProtKB-KW"/>
</dbReference>
<protein>
    <submittedName>
        <fullName evidence="6">Helix-turn-helix domain-containing protein</fullName>
    </submittedName>
</protein>
<dbReference type="EMBL" id="CP073910">
    <property type="protein sequence ID" value="QUT06027.1"/>
    <property type="molecule type" value="Genomic_DNA"/>
</dbReference>
<dbReference type="InterPro" id="IPR036388">
    <property type="entry name" value="WH-like_DNA-bd_sf"/>
</dbReference>